<keyword evidence="4" id="KW-1185">Reference proteome</keyword>
<keyword evidence="2" id="KW-0560">Oxidoreductase</keyword>
<dbReference type="Gene3D" id="3.40.50.720">
    <property type="entry name" value="NAD(P)-binding Rossmann-like Domain"/>
    <property type="match status" value="1"/>
</dbReference>
<reference evidence="3 4" key="1">
    <citation type="submission" date="2019-06" db="EMBL/GenBank/DDBJ databases">
        <title>Whole genome shotgun sequence of Kocuria varians NBRC 15358.</title>
        <authorList>
            <person name="Hosoyama A."/>
            <person name="Uohara A."/>
            <person name="Ohji S."/>
            <person name="Ichikawa N."/>
        </authorList>
    </citation>
    <scope>NUCLEOTIDE SEQUENCE [LARGE SCALE GENOMIC DNA]</scope>
    <source>
        <strain evidence="3 4">NBRC 15358</strain>
    </source>
</reference>
<dbReference type="GO" id="GO:0016020">
    <property type="term" value="C:membrane"/>
    <property type="evidence" value="ECO:0007669"/>
    <property type="project" value="TreeGrafter"/>
</dbReference>
<dbReference type="PANTHER" id="PTHR44196:SF1">
    <property type="entry name" value="DEHYDROGENASE_REDUCTASE SDR FAMILY MEMBER 7B"/>
    <property type="match status" value="1"/>
</dbReference>
<sequence length="270" mass="28790">MRPLALVTGASSGIGFEIAAQLSARGYDILGVGASGRIGSLEEKLREAADDDAPVGTVVPVRADLRTAEGVAQVWESFESLDRHLDVAVLNAGKSLGGSFVDTDLEDELELLELNITGQIRLAKRVVRTMASQRAGRILITASLSALTPTPYESIYGPTRAFTYAFAQGLREEMKEYGVSVTALLPGATATDFHHTAGMDNTVFGSNEWKNDPAEVARQGVDALFAGKDHVIGGNRATRRAALLNRVLPETAKARRFAKDSRPSRSGHAG</sequence>
<evidence type="ECO:0000256" key="2">
    <source>
        <dbReference type="ARBA" id="ARBA00023002"/>
    </source>
</evidence>
<evidence type="ECO:0000256" key="1">
    <source>
        <dbReference type="ARBA" id="ARBA00006484"/>
    </source>
</evidence>
<dbReference type="Proteomes" id="UP000315730">
    <property type="component" value="Unassembled WGS sequence"/>
</dbReference>
<evidence type="ECO:0000313" key="4">
    <source>
        <dbReference type="Proteomes" id="UP000315730"/>
    </source>
</evidence>
<dbReference type="RefSeq" id="WP_141270493.1">
    <property type="nucleotide sequence ID" value="NZ_BJNW01000029.1"/>
</dbReference>
<dbReference type="SUPFAM" id="SSF51735">
    <property type="entry name" value="NAD(P)-binding Rossmann-fold domains"/>
    <property type="match status" value="1"/>
</dbReference>
<dbReference type="AlphaFoldDB" id="A0A4Y4D9H4"/>
<dbReference type="GO" id="GO:0016491">
    <property type="term" value="F:oxidoreductase activity"/>
    <property type="evidence" value="ECO:0007669"/>
    <property type="project" value="UniProtKB-KW"/>
</dbReference>
<dbReference type="EMBL" id="BJNW01000029">
    <property type="protein sequence ID" value="GED00274.1"/>
    <property type="molecule type" value="Genomic_DNA"/>
</dbReference>
<dbReference type="Pfam" id="PF00106">
    <property type="entry name" value="adh_short"/>
    <property type="match status" value="1"/>
</dbReference>
<dbReference type="PANTHER" id="PTHR44196">
    <property type="entry name" value="DEHYDROGENASE/REDUCTASE SDR FAMILY MEMBER 7B"/>
    <property type="match status" value="1"/>
</dbReference>
<comment type="caution">
    <text evidence="3">The sequence shown here is derived from an EMBL/GenBank/DDBJ whole genome shotgun (WGS) entry which is preliminary data.</text>
</comment>
<protein>
    <submittedName>
        <fullName evidence="3">Oxidoreductase</fullName>
    </submittedName>
</protein>
<dbReference type="CDD" id="cd05233">
    <property type="entry name" value="SDR_c"/>
    <property type="match status" value="1"/>
</dbReference>
<dbReference type="InterPro" id="IPR036291">
    <property type="entry name" value="NAD(P)-bd_dom_sf"/>
</dbReference>
<proteinExistence type="inferred from homology"/>
<gene>
    <name evidence="3" type="ORF">KVA01_24280</name>
</gene>
<accession>A0A4Y4D9H4</accession>
<evidence type="ECO:0000313" key="3">
    <source>
        <dbReference type="EMBL" id="GED00274.1"/>
    </source>
</evidence>
<dbReference type="OrthoDB" id="158573at2"/>
<dbReference type="STRING" id="1272.GCA_900014985_02544"/>
<comment type="similarity">
    <text evidence="1">Belongs to the short-chain dehydrogenases/reductases (SDR) family.</text>
</comment>
<dbReference type="PRINTS" id="PR00081">
    <property type="entry name" value="GDHRDH"/>
</dbReference>
<dbReference type="InterPro" id="IPR002347">
    <property type="entry name" value="SDR_fam"/>
</dbReference>
<name>A0A4Y4D9H4_KOCVA</name>
<organism evidence="3 4">
    <name type="scientific">Kocuria varians</name>
    <name type="common">Micrococcus varians</name>
    <dbReference type="NCBI Taxonomy" id="1272"/>
    <lineage>
        <taxon>Bacteria</taxon>
        <taxon>Bacillati</taxon>
        <taxon>Actinomycetota</taxon>
        <taxon>Actinomycetes</taxon>
        <taxon>Micrococcales</taxon>
        <taxon>Micrococcaceae</taxon>
        <taxon>Kocuria</taxon>
    </lineage>
</organism>